<dbReference type="SUPFAM" id="SSF52047">
    <property type="entry name" value="RNI-like"/>
    <property type="match status" value="1"/>
</dbReference>
<dbReference type="InterPro" id="IPR032675">
    <property type="entry name" value="LRR_dom_sf"/>
</dbReference>
<evidence type="ECO:0000313" key="2">
    <source>
        <dbReference type="Proteomes" id="UP000723463"/>
    </source>
</evidence>
<comment type="caution">
    <text evidence="1">The sequence shown here is derived from an EMBL/GenBank/DDBJ whole genome shotgun (WGS) entry which is preliminary data.</text>
</comment>
<dbReference type="Proteomes" id="UP000723463">
    <property type="component" value="Unassembled WGS sequence"/>
</dbReference>
<proteinExistence type="predicted"/>
<gene>
    <name evidence="1" type="ORF">EC957_007167</name>
</gene>
<protein>
    <submittedName>
        <fullName evidence="1">Uncharacterized protein</fullName>
    </submittedName>
</protein>
<reference evidence="1" key="1">
    <citation type="journal article" date="2020" name="Fungal Divers.">
        <title>Resolving the Mortierellaceae phylogeny through synthesis of multi-gene phylogenetics and phylogenomics.</title>
        <authorList>
            <person name="Vandepol N."/>
            <person name="Liber J."/>
            <person name="Desiro A."/>
            <person name="Na H."/>
            <person name="Kennedy M."/>
            <person name="Barry K."/>
            <person name="Grigoriev I.V."/>
            <person name="Miller A.N."/>
            <person name="O'Donnell K."/>
            <person name="Stajich J.E."/>
            <person name="Bonito G."/>
        </authorList>
    </citation>
    <scope>NUCLEOTIDE SEQUENCE</scope>
    <source>
        <strain evidence="1">NRRL 2591</strain>
    </source>
</reference>
<name>A0A9P6K661_9FUNG</name>
<dbReference type="AlphaFoldDB" id="A0A9P6K661"/>
<organism evidence="1 2">
    <name type="scientific">Mortierella hygrophila</name>
    <dbReference type="NCBI Taxonomy" id="979708"/>
    <lineage>
        <taxon>Eukaryota</taxon>
        <taxon>Fungi</taxon>
        <taxon>Fungi incertae sedis</taxon>
        <taxon>Mucoromycota</taxon>
        <taxon>Mortierellomycotina</taxon>
        <taxon>Mortierellomycetes</taxon>
        <taxon>Mortierellales</taxon>
        <taxon>Mortierellaceae</taxon>
        <taxon>Mortierella</taxon>
    </lineage>
</organism>
<dbReference type="EMBL" id="JAAAXW010000033">
    <property type="protein sequence ID" value="KAF9548139.1"/>
    <property type="molecule type" value="Genomic_DNA"/>
</dbReference>
<accession>A0A9P6K661</accession>
<keyword evidence="2" id="KW-1185">Reference proteome</keyword>
<sequence length="624" mass="71149">MTPSCQKFFDILELVNQLALHLTREEVSILSRTNRDLHARLSPFLFKSLNYFDPIEIFTSTSGTQAFGRNIRHVKKLTFRSDELAYYYNCVQSFEDLKEQSGDAPGPRPSWYPARDPITREFVALPPMTRLMHLDFQFARYLQIKLPSASEPQLALAQNCWLIAHNPHLTTLRIHSLPITASCNCQLLFRTIADLKGIKCLDVSIACHLNRVFQVGLDLFNCLSPSIQSFNFKHMELGDTREEQDNSETRDGGSSSELVVVPRRQGLLTELLELSFWRTADETTTADILSVFAQCPNIQKLVIRDINGHYNVQDIGEFIGRQCPHINSLSYYSAESEELDSLPYWIMQELPPQQIINFIDKGEFSDLSFPTANLTIVKHSTTLRTLSFSRDNGGFRRISVGAILDECMNLTELHMGGYGGGVYIDLADAQGSPWCCTKLRSLTISVSGCMMPPVDAGSLPYYDRPAPIALTQAETDLLSQLEKLYIQIGRLTELWDLSITMVKFDGQGQVDETSWSWNNVLDVPHSFPAMLSLGDPWQGRPGYLGHLAGLRKLENFKGSVRADTKENKKTMEWKECVWINEHWPQLCLVYFFRFDEDVSAPFTWLQEQRKHGRDELMLSWETNE</sequence>
<evidence type="ECO:0000313" key="1">
    <source>
        <dbReference type="EMBL" id="KAF9548139.1"/>
    </source>
</evidence>
<dbReference type="Gene3D" id="3.80.10.10">
    <property type="entry name" value="Ribonuclease Inhibitor"/>
    <property type="match status" value="1"/>
</dbReference>